<proteinExistence type="predicted"/>
<protein>
    <submittedName>
        <fullName evidence="1">Uncharacterized protein</fullName>
    </submittedName>
</protein>
<dbReference type="Proteomes" id="UP000255517">
    <property type="component" value="Unassembled WGS sequence"/>
</dbReference>
<gene>
    <name evidence="1" type="ORF">NCTC13149_00564</name>
</gene>
<organism evidence="1 2">
    <name type="scientific">Peptoniphilus lacrimalis</name>
    <dbReference type="NCBI Taxonomy" id="33031"/>
    <lineage>
        <taxon>Bacteria</taxon>
        <taxon>Bacillati</taxon>
        <taxon>Bacillota</taxon>
        <taxon>Tissierellia</taxon>
        <taxon>Tissierellales</taxon>
        <taxon>Peptoniphilaceae</taxon>
        <taxon>Peptoniphilus</taxon>
    </lineage>
</organism>
<dbReference type="AlphaFoldDB" id="A0A379C3F8"/>
<dbReference type="EMBL" id="UGSZ01000001">
    <property type="protein sequence ID" value="SUB56764.1"/>
    <property type="molecule type" value="Genomic_DNA"/>
</dbReference>
<evidence type="ECO:0000313" key="1">
    <source>
        <dbReference type="EMBL" id="SUB56764.1"/>
    </source>
</evidence>
<evidence type="ECO:0000313" key="2">
    <source>
        <dbReference type="Proteomes" id="UP000255517"/>
    </source>
</evidence>
<sequence length="135" mass="15180">MGLSLILPQLLFLHHQTQKSGTVPFFKFFEFRQSSYFKSGDSPSRKIQQSAFASLGFLLRGTVLKDRPPLKQGLSIIKVFGLGLQRTGPLNETPKIRDCPSWGCPLSFPIIIPPSSNTKIRDCPYWDCPCSLINH</sequence>
<name>A0A379C3F8_9FIRM</name>
<reference evidence="1 2" key="1">
    <citation type="submission" date="2018-06" db="EMBL/GenBank/DDBJ databases">
        <authorList>
            <consortium name="Pathogen Informatics"/>
            <person name="Doyle S."/>
        </authorList>
    </citation>
    <scope>NUCLEOTIDE SEQUENCE [LARGE SCALE GENOMIC DNA]</scope>
    <source>
        <strain evidence="1 2">NCTC13149</strain>
    </source>
</reference>
<accession>A0A379C3F8</accession>